<evidence type="ECO:0000313" key="2">
    <source>
        <dbReference type="Proteomes" id="UP000005510"/>
    </source>
</evidence>
<comment type="caution">
    <text evidence="1">The sequence shown here is derived from an EMBL/GenBank/DDBJ whole genome shotgun (WGS) entry which is preliminary data.</text>
</comment>
<dbReference type="EMBL" id="ABYH01000045">
    <property type="protein sequence ID" value="EEC97954.1"/>
    <property type="molecule type" value="Genomic_DNA"/>
</dbReference>
<gene>
    <name evidence="1" type="ORF">PRABACTJOHN_00655</name>
</gene>
<sequence>MKKLRKKEAPEAFSPPELLLFIAFALHRVTGQNNTAPTYYKVDLSGL</sequence>
<dbReference type="STRING" id="537006.PRABACTJOHN_00655"/>
<accession>B7B6L1</accession>
<dbReference type="HOGENOM" id="CLU_3171216_0_0_10"/>
<reference evidence="1 2" key="2">
    <citation type="submission" date="2008-10" db="EMBL/GenBank/DDBJ databases">
        <authorList>
            <person name="Fulton L."/>
            <person name="Clifton S."/>
            <person name="Fulton B."/>
            <person name="Xu J."/>
            <person name="Minx P."/>
            <person name="Pepin K.H."/>
            <person name="Johnson M."/>
            <person name="Bhonagiri V."/>
            <person name="Nash W.E."/>
            <person name="Mardis E.R."/>
            <person name="Wilson R.K."/>
        </authorList>
    </citation>
    <scope>NUCLEOTIDE SEQUENCE [LARGE SCALE GENOMIC DNA]</scope>
    <source>
        <strain evidence="1 2">DSM 18315</strain>
    </source>
</reference>
<name>B7B6L1_9BACT</name>
<dbReference type="AlphaFoldDB" id="B7B6L1"/>
<proteinExistence type="predicted"/>
<reference evidence="1 2" key="1">
    <citation type="submission" date="2008-10" db="EMBL/GenBank/DDBJ databases">
        <title>Draft genome sequence of Parabacteroides johnsonii (DSM 18315).</title>
        <authorList>
            <person name="Sudarsanam P."/>
            <person name="Ley R."/>
            <person name="Guruge J."/>
            <person name="Turnbaugh P.J."/>
            <person name="Mahowald M."/>
            <person name="Liep D."/>
            <person name="Gordon J."/>
        </authorList>
    </citation>
    <scope>NUCLEOTIDE SEQUENCE [LARGE SCALE GENOMIC DNA]</scope>
    <source>
        <strain evidence="1 2">DSM 18315</strain>
    </source>
</reference>
<organism evidence="1 2">
    <name type="scientific">Parabacteroides johnsonii DSM 18315</name>
    <dbReference type="NCBI Taxonomy" id="537006"/>
    <lineage>
        <taxon>Bacteria</taxon>
        <taxon>Pseudomonadati</taxon>
        <taxon>Bacteroidota</taxon>
        <taxon>Bacteroidia</taxon>
        <taxon>Bacteroidales</taxon>
        <taxon>Tannerellaceae</taxon>
        <taxon>Parabacteroides</taxon>
    </lineage>
</organism>
<protein>
    <submittedName>
        <fullName evidence="1">Uncharacterized protein</fullName>
    </submittedName>
</protein>
<evidence type="ECO:0000313" key="1">
    <source>
        <dbReference type="EMBL" id="EEC97954.1"/>
    </source>
</evidence>
<dbReference type="Proteomes" id="UP000005510">
    <property type="component" value="Unassembled WGS sequence"/>
</dbReference>